<dbReference type="SUPFAM" id="SSF56322">
    <property type="entry name" value="ADC synthase"/>
    <property type="match status" value="1"/>
</dbReference>
<dbReference type="Gene3D" id="3.60.120.10">
    <property type="entry name" value="Anthranilate synthase"/>
    <property type="match status" value="1"/>
</dbReference>
<evidence type="ECO:0000313" key="2">
    <source>
        <dbReference type="EMBL" id="GLB49795.1"/>
    </source>
</evidence>
<dbReference type="PANTHER" id="PTHR11236:SF18">
    <property type="entry name" value="AMINODEOXYCHORISMATE SYNTHASE"/>
    <property type="match status" value="1"/>
</dbReference>
<dbReference type="PANTHER" id="PTHR11236">
    <property type="entry name" value="AMINOBENZOATE/ANTHRANILATE SYNTHASE"/>
    <property type="match status" value="1"/>
</dbReference>
<gene>
    <name evidence="2" type="primary">pabB</name>
    <name evidence="2" type="ORF">Y10_21630</name>
</gene>
<dbReference type="Pfam" id="PF00425">
    <property type="entry name" value="Chorismate_bind"/>
    <property type="match status" value="1"/>
</dbReference>
<dbReference type="InterPro" id="IPR019999">
    <property type="entry name" value="Anth_synth_I-like"/>
</dbReference>
<organism evidence="2 3">
    <name type="scientific">Neptunitalea lumnitzerae</name>
    <dbReference type="NCBI Taxonomy" id="2965509"/>
    <lineage>
        <taxon>Bacteria</taxon>
        <taxon>Pseudomonadati</taxon>
        <taxon>Bacteroidota</taxon>
        <taxon>Flavobacteriia</taxon>
        <taxon>Flavobacteriales</taxon>
        <taxon>Flavobacteriaceae</taxon>
        <taxon>Neptunitalea</taxon>
    </lineage>
</organism>
<sequence length="434" mass="49396">MKRTNQTYTITVTSTLKNKLVQWASQYDEVTWLDSNNYGQEHSVFDAILAVDALTSIQKPDTDNGFEALKEYQLTTKDWIFGYLSYDLKNDTESLQSNNSDGLDFAALSFFQPKKIIFVKGNQLEFSYLGMVDDEIEDDFKNIVSTDLFEDVYTPSFTINDKISKNEYLDKVAKMQSYIHRGDIYEANMCMEFYGEQATIDPVLMYHRLNAISIPPFATFLKHHKLYLLSASPERYIQRIGDQVISQPIKGTAKRAVDENDDKDLATMLSVDEKERAENIMIVDLVRNDLSHYAKKGSVKVTELCKVYTFKQVHQLISTVAATVEDHIHSVDLIKSTFPMGSMTGAPKISAMKIIEELEETKRGLYSGAVGYFDPNGNFDFNVVIRSILYNEEKQYVSFSVGSAITSLSDPEKEYEECLLKANAMKNVLLEIND</sequence>
<evidence type="ECO:0000259" key="1">
    <source>
        <dbReference type="Pfam" id="PF00425"/>
    </source>
</evidence>
<dbReference type="InterPro" id="IPR015890">
    <property type="entry name" value="Chorismate_C"/>
</dbReference>
<protein>
    <submittedName>
        <fullName evidence="2">Para-aminobenzoate synthase</fullName>
    </submittedName>
</protein>
<reference evidence="2" key="1">
    <citation type="submission" date="2022-07" db="EMBL/GenBank/DDBJ databases">
        <title>Taxonomy of Novel Oxalotrophic and Methylotrophic Bacteria.</title>
        <authorList>
            <person name="Sahin N."/>
            <person name="Tani A."/>
        </authorList>
    </citation>
    <scope>NUCLEOTIDE SEQUENCE</scope>
    <source>
        <strain evidence="2">Y10</strain>
    </source>
</reference>
<feature type="domain" description="Chorismate-utilising enzyme C-terminal" evidence="1">
    <location>
        <begin position="165"/>
        <end position="421"/>
    </location>
</feature>
<dbReference type="Proteomes" id="UP001143543">
    <property type="component" value="Unassembled WGS sequence"/>
</dbReference>
<evidence type="ECO:0000313" key="3">
    <source>
        <dbReference type="Proteomes" id="UP001143543"/>
    </source>
</evidence>
<dbReference type="EMBL" id="BRVO01000002">
    <property type="protein sequence ID" value="GLB49795.1"/>
    <property type="molecule type" value="Genomic_DNA"/>
</dbReference>
<dbReference type="PRINTS" id="PR00095">
    <property type="entry name" value="ANTSNTHASEI"/>
</dbReference>
<proteinExistence type="predicted"/>
<keyword evidence="3" id="KW-1185">Reference proteome</keyword>
<name>A0ABQ5MK64_9FLAO</name>
<dbReference type="RefSeq" id="WP_281765419.1">
    <property type="nucleotide sequence ID" value="NZ_BRVO01000002.1"/>
</dbReference>
<dbReference type="InterPro" id="IPR005801">
    <property type="entry name" value="ADC_synthase"/>
</dbReference>
<accession>A0ABQ5MK64</accession>
<comment type="caution">
    <text evidence="2">The sequence shown here is derived from an EMBL/GenBank/DDBJ whole genome shotgun (WGS) entry which is preliminary data.</text>
</comment>